<dbReference type="Proteomes" id="UP001519460">
    <property type="component" value="Unassembled WGS sequence"/>
</dbReference>
<dbReference type="PANTHER" id="PTHR14963:SF7">
    <property type="entry name" value="RHO GTPASE-ACTIVATING PROTEIN 19"/>
    <property type="match status" value="1"/>
</dbReference>
<evidence type="ECO:0000256" key="1">
    <source>
        <dbReference type="ARBA" id="ARBA00022468"/>
    </source>
</evidence>
<proteinExistence type="predicted"/>
<keyword evidence="1" id="KW-0343">GTPase activation</keyword>
<dbReference type="PROSITE" id="PS50238">
    <property type="entry name" value="RHOGAP"/>
    <property type="match status" value="1"/>
</dbReference>
<feature type="compositionally biased region" description="Basic and acidic residues" evidence="2">
    <location>
        <begin position="535"/>
        <end position="550"/>
    </location>
</feature>
<feature type="region of interest" description="Disordered" evidence="2">
    <location>
        <begin position="486"/>
        <end position="516"/>
    </location>
</feature>
<reference evidence="4 5" key="1">
    <citation type="journal article" date="2023" name="Sci. Data">
        <title>Genome assembly of the Korean intertidal mud-creeper Batillaria attramentaria.</title>
        <authorList>
            <person name="Patra A.K."/>
            <person name="Ho P.T."/>
            <person name="Jun S."/>
            <person name="Lee S.J."/>
            <person name="Kim Y."/>
            <person name="Won Y.J."/>
        </authorList>
    </citation>
    <scope>NUCLEOTIDE SEQUENCE [LARGE SCALE GENOMIC DNA]</scope>
    <source>
        <strain evidence="4">Wonlab-2016</strain>
    </source>
</reference>
<protein>
    <recommendedName>
        <fullName evidence="3">Rho-GAP domain-containing protein</fullName>
    </recommendedName>
</protein>
<feature type="domain" description="Rho-GAP" evidence="3">
    <location>
        <begin position="135"/>
        <end position="334"/>
    </location>
</feature>
<feature type="region of interest" description="Disordered" evidence="2">
    <location>
        <begin position="535"/>
        <end position="563"/>
    </location>
</feature>
<dbReference type="Pfam" id="PF00620">
    <property type="entry name" value="RhoGAP"/>
    <property type="match status" value="1"/>
</dbReference>
<evidence type="ECO:0000256" key="2">
    <source>
        <dbReference type="SAM" id="MobiDB-lite"/>
    </source>
</evidence>
<dbReference type="GO" id="GO:0005096">
    <property type="term" value="F:GTPase activator activity"/>
    <property type="evidence" value="ECO:0007669"/>
    <property type="project" value="UniProtKB-KW"/>
</dbReference>
<dbReference type="Gene3D" id="1.10.555.10">
    <property type="entry name" value="Rho GTPase activation protein"/>
    <property type="match status" value="1"/>
</dbReference>
<accession>A0ABD0K828</accession>
<feature type="compositionally biased region" description="Polar residues" evidence="2">
    <location>
        <begin position="489"/>
        <end position="500"/>
    </location>
</feature>
<dbReference type="AlphaFoldDB" id="A0ABD0K828"/>
<gene>
    <name evidence="4" type="ORF">BaRGS_00025533</name>
</gene>
<dbReference type="EMBL" id="JACVVK020000230">
    <property type="protein sequence ID" value="KAK7483240.1"/>
    <property type="molecule type" value="Genomic_DNA"/>
</dbReference>
<evidence type="ECO:0000313" key="5">
    <source>
        <dbReference type="Proteomes" id="UP001519460"/>
    </source>
</evidence>
<feature type="non-terminal residue" evidence="4">
    <location>
        <position position="593"/>
    </location>
</feature>
<evidence type="ECO:0000313" key="4">
    <source>
        <dbReference type="EMBL" id="KAK7483240.1"/>
    </source>
</evidence>
<dbReference type="SUPFAM" id="SSF48350">
    <property type="entry name" value="GTPase activation domain, GAP"/>
    <property type="match status" value="1"/>
</dbReference>
<sequence length="593" mass="66279">HAALGVLHCGEALGGENISTKARFVSNHLGQSPPPWSLRPYRVDGSLTAQSEEPIIRAAQWERWGSLVGKEDASTSTLRRKEMESERNVGLLHGLAPGKLSELCLMHLTRLLDLDGEKFQAFAFNKNVKRCSLISPFKKKEKRDSDGISTENVSLIYRLISFLRKPEILKEVGLFRKTGNICRQRQLKEWLAAHPEELTNPVNFTAHDCANVLKSTLAELPQPLLTGRHFEAYRQASEFPEKGLADAEQRQLKVMQLLMLLLPRENAVLVELLMSLLHQVASEPNNKMTATALATMFAPHMMCCRKAEAEELRKDAAIATKAVTFMIEHSQELFKIPADLSLDVARCIQSIKEQSEDGQLTPLKEKKDEDVSPVRTVISYAHNPSNGESGPQTDTQMALAELCAHVQSMPECARKKKLLKQFNQVNLTPKTKGKHSRSKTLSSSIKAIDIEEQSTDKATIITCGNALSAADTNLCKKLSYDCEDDVQPTPATSSKGSLGQNDKCRRRRRHSNEEAECTPPKVECMGKENIACQTLKEDKKGQERVKGQKEKKGRSPLPSSENEISYLQVEMRQNKFPLTTRQMALVSPVRHRA</sequence>
<keyword evidence="5" id="KW-1185">Reference proteome</keyword>
<organism evidence="4 5">
    <name type="scientific">Batillaria attramentaria</name>
    <dbReference type="NCBI Taxonomy" id="370345"/>
    <lineage>
        <taxon>Eukaryota</taxon>
        <taxon>Metazoa</taxon>
        <taxon>Spiralia</taxon>
        <taxon>Lophotrochozoa</taxon>
        <taxon>Mollusca</taxon>
        <taxon>Gastropoda</taxon>
        <taxon>Caenogastropoda</taxon>
        <taxon>Sorbeoconcha</taxon>
        <taxon>Cerithioidea</taxon>
        <taxon>Batillariidae</taxon>
        <taxon>Batillaria</taxon>
    </lineage>
</organism>
<name>A0ABD0K828_9CAEN</name>
<dbReference type="InterPro" id="IPR008936">
    <property type="entry name" value="Rho_GTPase_activation_prot"/>
</dbReference>
<dbReference type="SMART" id="SM00324">
    <property type="entry name" value="RhoGAP"/>
    <property type="match status" value="1"/>
</dbReference>
<evidence type="ECO:0000259" key="3">
    <source>
        <dbReference type="PROSITE" id="PS50238"/>
    </source>
</evidence>
<feature type="non-terminal residue" evidence="4">
    <location>
        <position position="1"/>
    </location>
</feature>
<dbReference type="PANTHER" id="PTHR14963">
    <property type="entry name" value="RHO GTPASE ACTIVATING PROTEIN 18,19-RELATED"/>
    <property type="match status" value="1"/>
</dbReference>
<dbReference type="InterPro" id="IPR000198">
    <property type="entry name" value="RhoGAP_dom"/>
</dbReference>
<comment type="caution">
    <text evidence="4">The sequence shown here is derived from an EMBL/GenBank/DDBJ whole genome shotgun (WGS) entry which is preliminary data.</text>
</comment>